<dbReference type="Proteomes" id="UP000245981">
    <property type="component" value="Unassembled WGS sequence"/>
</dbReference>
<organism evidence="1 2">
    <name type="scientific">Pantoea allii</name>
    <dbReference type="NCBI Taxonomy" id="574096"/>
    <lineage>
        <taxon>Bacteria</taxon>
        <taxon>Pseudomonadati</taxon>
        <taxon>Pseudomonadota</taxon>
        <taxon>Gammaproteobacteria</taxon>
        <taxon>Enterobacterales</taxon>
        <taxon>Erwiniaceae</taxon>
        <taxon>Pantoea</taxon>
    </lineage>
</organism>
<gene>
    <name evidence="1" type="ORF">C7431_111122</name>
</gene>
<dbReference type="AlphaFoldDB" id="A0A2V2BC84"/>
<evidence type="ECO:0000313" key="2">
    <source>
        <dbReference type="Proteomes" id="UP000245981"/>
    </source>
</evidence>
<accession>A0A2V2BC84</accession>
<protein>
    <submittedName>
        <fullName evidence="1">Uncharacterized protein</fullName>
    </submittedName>
</protein>
<reference evidence="1 2" key="1">
    <citation type="submission" date="2018-05" db="EMBL/GenBank/DDBJ databases">
        <title>Genomic Encyclopedia of Type Strains, Phase IV (KMG-V): Genome sequencing to study the core and pangenomes of soil and plant-associated prokaryotes.</title>
        <authorList>
            <person name="Whitman W."/>
        </authorList>
    </citation>
    <scope>NUCLEOTIDE SEQUENCE [LARGE SCALE GENOMIC DNA]</scope>
    <source>
        <strain evidence="1 2">PNA 200-10</strain>
    </source>
</reference>
<dbReference type="RefSeq" id="WP_244915500.1">
    <property type="nucleotide sequence ID" value="NZ_QGHF01000011.1"/>
</dbReference>
<proteinExistence type="predicted"/>
<dbReference type="EMBL" id="QGHF01000011">
    <property type="protein sequence ID" value="PWK94385.1"/>
    <property type="molecule type" value="Genomic_DNA"/>
</dbReference>
<evidence type="ECO:0000313" key="1">
    <source>
        <dbReference type="EMBL" id="PWK94385.1"/>
    </source>
</evidence>
<comment type="caution">
    <text evidence="1">The sequence shown here is derived from an EMBL/GenBank/DDBJ whole genome shotgun (WGS) entry which is preliminary data.</text>
</comment>
<name>A0A2V2BC84_9GAMM</name>
<sequence>MREMTVREFKARLDAIGDDELCCGTFWLTDDFLSIDQALTREEIASAMDIAEDNHDASEGFNWWHLEWAISEMKQGGEA</sequence>